<dbReference type="InterPro" id="IPR029057">
    <property type="entry name" value="PRTase-like"/>
</dbReference>
<dbReference type="InterPro" id="IPR005854">
    <property type="entry name" value="PurF"/>
</dbReference>
<feature type="active site" description="Nucleophile" evidence="7 9">
    <location>
        <position position="2"/>
    </location>
</feature>
<dbReference type="Proteomes" id="UP000070299">
    <property type="component" value="Unassembled WGS sequence"/>
</dbReference>
<dbReference type="UniPathway" id="UPA00074">
    <property type="reaction ID" value="UER00124"/>
</dbReference>
<evidence type="ECO:0000313" key="12">
    <source>
        <dbReference type="EMBL" id="KXI30629.1"/>
    </source>
</evidence>
<evidence type="ECO:0000256" key="7">
    <source>
        <dbReference type="HAMAP-Rule" id="MF_01931"/>
    </source>
</evidence>
<evidence type="ECO:0000256" key="10">
    <source>
        <dbReference type="PIRSR" id="PIRSR000485-2"/>
    </source>
</evidence>
<comment type="similarity">
    <text evidence="2 7 8">In the C-terminal section; belongs to the purine/pyrimidine phosphoribosyltransferase family.</text>
</comment>
<evidence type="ECO:0000256" key="6">
    <source>
        <dbReference type="ARBA" id="ARBA00022962"/>
    </source>
</evidence>
<organism evidence="12 13">
    <name type="scientific">Paraglaciecola hydrolytica</name>
    <dbReference type="NCBI Taxonomy" id="1799789"/>
    <lineage>
        <taxon>Bacteria</taxon>
        <taxon>Pseudomonadati</taxon>
        <taxon>Pseudomonadota</taxon>
        <taxon>Gammaproteobacteria</taxon>
        <taxon>Alteromonadales</taxon>
        <taxon>Alteromonadaceae</taxon>
        <taxon>Paraglaciecola</taxon>
    </lineage>
</organism>
<dbReference type="InterPro" id="IPR017932">
    <property type="entry name" value="GATase_2_dom"/>
</dbReference>
<dbReference type="OrthoDB" id="9801213at2"/>
<feature type="binding site" evidence="7 10">
    <location>
        <position position="365"/>
    </location>
    <ligand>
        <name>Mg(2+)</name>
        <dbReference type="ChEBI" id="CHEBI:18420"/>
    </ligand>
</feature>
<evidence type="ECO:0000256" key="8">
    <source>
        <dbReference type="PIRNR" id="PIRNR000485"/>
    </source>
</evidence>
<keyword evidence="7 10" id="KW-0460">Magnesium</keyword>
<evidence type="ECO:0000256" key="2">
    <source>
        <dbReference type="ARBA" id="ARBA00010138"/>
    </source>
</evidence>
<keyword evidence="3 7" id="KW-0328">Glycosyltransferase</keyword>
<dbReference type="InterPro" id="IPR035584">
    <property type="entry name" value="PurF_N"/>
</dbReference>
<comment type="function">
    <text evidence="7">Catalyzes the formation of phosphoribosylamine from phosphoribosylpyrophosphate (PRPP) and glutamine.</text>
</comment>
<dbReference type="CDD" id="cd06223">
    <property type="entry name" value="PRTases_typeI"/>
    <property type="match status" value="1"/>
</dbReference>
<dbReference type="PROSITE" id="PS51278">
    <property type="entry name" value="GATASE_TYPE_2"/>
    <property type="match status" value="1"/>
</dbReference>
<dbReference type="GO" id="GO:0009113">
    <property type="term" value="P:purine nucleobase biosynthetic process"/>
    <property type="evidence" value="ECO:0007669"/>
    <property type="project" value="UniProtKB-UniRule"/>
</dbReference>
<evidence type="ECO:0000256" key="4">
    <source>
        <dbReference type="ARBA" id="ARBA00022679"/>
    </source>
</evidence>
<dbReference type="InterPro" id="IPR029055">
    <property type="entry name" value="Ntn_hydrolases_N"/>
</dbReference>
<evidence type="ECO:0000256" key="5">
    <source>
        <dbReference type="ARBA" id="ARBA00022755"/>
    </source>
</evidence>
<keyword evidence="13" id="KW-1185">Reference proteome</keyword>
<dbReference type="GO" id="GO:0000287">
    <property type="term" value="F:magnesium ion binding"/>
    <property type="evidence" value="ECO:0007669"/>
    <property type="project" value="UniProtKB-UniRule"/>
</dbReference>
<keyword evidence="4 7" id="KW-0808">Transferase</keyword>
<dbReference type="PANTHER" id="PTHR11907">
    <property type="entry name" value="AMIDOPHOSPHORIBOSYLTRANSFERASE"/>
    <property type="match status" value="1"/>
</dbReference>
<feature type="binding site" evidence="7 10">
    <location>
        <position position="303"/>
    </location>
    <ligand>
        <name>Mg(2+)</name>
        <dbReference type="ChEBI" id="CHEBI:18420"/>
    </ligand>
</feature>
<comment type="caution">
    <text evidence="7">Lacks conserved residue(s) required for the propagation of feature annotation.</text>
</comment>
<proteinExistence type="inferred from homology"/>
<evidence type="ECO:0000256" key="1">
    <source>
        <dbReference type="ARBA" id="ARBA00005209"/>
    </source>
</evidence>
<dbReference type="Gene3D" id="3.40.50.2020">
    <property type="match status" value="1"/>
</dbReference>
<dbReference type="EC" id="2.4.2.14" evidence="7"/>
<accession>A0A136A5X5</accession>
<dbReference type="NCBIfam" id="TIGR01134">
    <property type="entry name" value="purF"/>
    <property type="match status" value="1"/>
</dbReference>
<dbReference type="GO" id="GO:0006189">
    <property type="term" value="P:'de novo' IMP biosynthetic process"/>
    <property type="evidence" value="ECO:0007669"/>
    <property type="project" value="UniProtKB-UniRule"/>
</dbReference>
<dbReference type="Pfam" id="PF13522">
    <property type="entry name" value="GATase_6"/>
    <property type="match status" value="1"/>
</dbReference>
<comment type="catalytic activity">
    <reaction evidence="7 8">
        <text>5-phospho-beta-D-ribosylamine + L-glutamate + diphosphate = 5-phospho-alpha-D-ribose 1-diphosphate + L-glutamine + H2O</text>
        <dbReference type="Rhea" id="RHEA:14905"/>
        <dbReference type="ChEBI" id="CHEBI:15377"/>
        <dbReference type="ChEBI" id="CHEBI:29985"/>
        <dbReference type="ChEBI" id="CHEBI:33019"/>
        <dbReference type="ChEBI" id="CHEBI:58017"/>
        <dbReference type="ChEBI" id="CHEBI:58359"/>
        <dbReference type="ChEBI" id="CHEBI:58681"/>
        <dbReference type="EC" id="2.4.2.14"/>
    </reaction>
</comment>
<sequence>MCGIVGIVGKSPVNQALYDALTVLQHRGQDAAGIVTVDKGRFNLRKDNGLVKDVFHTRHMLKLTGQLGIGHVRYPTAGSSSSAEAQPFYVNSPFGIAFAHNGNLTNAHELHDEVTKVSRRHINTTSDSELLLNIVAHELQHSVGMKLTPDEVFTAVAAVHKKIRGAYAVVATIIGNGMLAFRDPFGIRPLALGKRKTEFGDEYMVASESVALDAVGFTFIRDVAPGEAIYVTEAGELHTQQCAQNPISSPCIFEFVYFARPDSFIDGISVYASRVNMGRKLGKKIAREWADLDIDVVIPIPETSTDVALQIAIELDKPYRQGFVKNRYIGRTFIMPGQTMRRKSVRRKLNAISSEFKDKNVLLVDDSIVRGTTSEQIIEMARESGAKKVYFASAAPEIRFPNVYGIDMPSANELIAYGREIDEVSELIRADGLIFQDIQDLIDAVRELNPQITRFETSVFDGKYITGDINQAYLERIDTQRNEGAKTSGLQTELSNLEMHNMSNG</sequence>
<comment type="cofactor">
    <cofactor evidence="7 10">
        <name>Mg(2+)</name>
        <dbReference type="ChEBI" id="CHEBI:18420"/>
    </cofactor>
    <text evidence="7 10">Binds 1 Mg(2+) ion per subunit.</text>
</comment>
<evidence type="ECO:0000256" key="3">
    <source>
        <dbReference type="ARBA" id="ARBA00022676"/>
    </source>
</evidence>
<evidence type="ECO:0000313" key="13">
    <source>
        <dbReference type="Proteomes" id="UP000070299"/>
    </source>
</evidence>
<gene>
    <name evidence="7" type="primary">purF</name>
    <name evidence="12" type="ORF">AX660_04100</name>
</gene>
<dbReference type="InterPro" id="IPR000836">
    <property type="entry name" value="PRTase_dom"/>
</dbReference>
<dbReference type="SUPFAM" id="SSF53271">
    <property type="entry name" value="PRTase-like"/>
    <property type="match status" value="1"/>
</dbReference>
<protein>
    <recommendedName>
        <fullName evidence="7">Amidophosphoribosyltransferase</fullName>
        <shortName evidence="7">ATase</shortName>
        <ecNumber evidence="7">2.4.2.14</ecNumber>
    </recommendedName>
    <alternativeName>
        <fullName evidence="7">Glutamine phosphoribosylpyrophosphate amidotransferase</fullName>
        <shortName evidence="7">GPATase</shortName>
    </alternativeName>
</protein>
<keyword evidence="7 10" id="KW-0479">Metal-binding</keyword>
<dbReference type="Gene3D" id="3.60.20.10">
    <property type="entry name" value="Glutamine Phosphoribosylpyrophosphate, subunit 1, domain 1"/>
    <property type="match status" value="1"/>
</dbReference>
<dbReference type="CDD" id="cd00715">
    <property type="entry name" value="GPATase_N"/>
    <property type="match status" value="1"/>
</dbReference>
<dbReference type="HAMAP" id="MF_01931">
    <property type="entry name" value="PurF"/>
    <property type="match status" value="1"/>
</dbReference>
<dbReference type="STRING" id="1799789.AX660_04100"/>
<feature type="binding site" evidence="7 10">
    <location>
        <position position="366"/>
    </location>
    <ligand>
        <name>Mg(2+)</name>
        <dbReference type="ChEBI" id="CHEBI:18420"/>
    </ligand>
</feature>
<evidence type="ECO:0000259" key="11">
    <source>
        <dbReference type="PROSITE" id="PS51278"/>
    </source>
</evidence>
<comment type="caution">
    <text evidence="12">The sequence shown here is derived from an EMBL/GenBank/DDBJ whole genome shotgun (WGS) entry which is preliminary data.</text>
</comment>
<dbReference type="RefSeq" id="WP_068371289.1">
    <property type="nucleotide sequence ID" value="NZ_LSNE01000002.1"/>
</dbReference>
<dbReference type="PIRSF" id="PIRSF000485">
    <property type="entry name" value="Amd_phspho_trans"/>
    <property type="match status" value="1"/>
</dbReference>
<name>A0A136A5X5_9ALTE</name>
<dbReference type="AlphaFoldDB" id="A0A136A5X5"/>
<reference evidence="13" key="1">
    <citation type="submission" date="2016-02" db="EMBL/GenBank/DDBJ databases">
        <authorList>
            <person name="Schultz-Johansen M."/>
            <person name="Glaring M.A."/>
            <person name="Bech P.K."/>
            <person name="Stougaard P."/>
        </authorList>
    </citation>
    <scope>NUCLEOTIDE SEQUENCE [LARGE SCALE GENOMIC DNA]</scope>
    <source>
        <strain evidence="13">S66</strain>
    </source>
</reference>
<dbReference type="GO" id="GO:0004044">
    <property type="term" value="F:amidophosphoribosyltransferase activity"/>
    <property type="evidence" value="ECO:0007669"/>
    <property type="project" value="UniProtKB-UniRule"/>
</dbReference>
<dbReference type="Pfam" id="PF00156">
    <property type="entry name" value="Pribosyltran"/>
    <property type="match status" value="1"/>
</dbReference>
<feature type="domain" description="Glutamine amidotransferase type-2" evidence="11">
    <location>
        <begin position="2"/>
        <end position="234"/>
    </location>
</feature>
<comment type="pathway">
    <text evidence="1 7 8">Purine metabolism; IMP biosynthesis via de novo pathway; N(1)-(5-phospho-D-ribosyl)glycinamide from 5-phospho-alpha-D-ribose 1-diphosphate: step 1/2.</text>
</comment>
<dbReference type="EMBL" id="LSNE01000002">
    <property type="protein sequence ID" value="KXI30629.1"/>
    <property type="molecule type" value="Genomic_DNA"/>
</dbReference>
<evidence type="ECO:0000256" key="9">
    <source>
        <dbReference type="PIRSR" id="PIRSR000485-1"/>
    </source>
</evidence>
<keyword evidence="6 7" id="KW-0315">Glutamine amidotransferase</keyword>
<keyword evidence="5 7" id="KW-0658">Purine biosynthesis</keyword>
<dbReference type="SUPFAM" id="SSF56235">
    <property type="entry name" value="N-terminal nucleophile aminohydrolases (Ntn hydrolases)"/>
    <property type="match status" value="1"/>
</dbReference>